<dbReference type="AlphaFoldDB" id="J9GHY4"/>
<dbReference type="EMBL" id="AMCI01001084">
    <property type="protein sequence ID" value="EJX06709.1"/>
    <property type="molecule type" value="Genomic_DNA"/>
</dbReference>
<organism evidence="1">
    <name type="scientific">gut metagenome</name>
    <dbReference type="NCBI Taxonomy" id="749906"/>
    <lineage>
        <taxon>unclassified sequences</taxon>
        <taxon>metagenomes</taxon>
        <taxon>organismal metagenomes</taxon>
    </lineage>
</organism>
<gene>
    <name evidence="1" type="ORF">EVA_05191</name>
</gene>
<sequence>MKKLLLFLSFISWAGWISAQSELPSDTLRRAPAENIKEFGGFLLDMGIMKATAPTLPKMELAMPDISKDYNQLFRLNSHALYSQGFTDAFSPAGFSDFGYGWGFSSSTAFLQKGTFRLKNGMKINTYGDYNKDGWRVPNRSAMPWEKNNFRGAFELKSANGNFGIRIEVQQGRNHPF</sequence>
<evidence type="ECO:0000313" key="1">
    <source>
        <dbReference type="EMBL" id="EJX06709.1"/>
    </source>
</evidence>
<accession>J9GHY4</accession>
<protein>
    <recommendedName>
        <fullName evidence="2">Occludin</fullName>
    </recommendedName>
</protein>
<reference evidence="1" key="1">
    <citation type="journal article" date="2012" name="PLoS ONE">
        <title>Gene sets for utilization of primary and secondary nutrition supplies in the distal gut of endangered iberian lynx.</title>
        <authorList>
            <person name="Alcaide M."/>
            <person name="Messina E."/>
            <person name="Richter M."/>
            <person name="Bargiela R."/>
            <person name="Peplies J."/>
            <person name="Huws S.A."/>
            <person name="Newbold C.J."/>
            <person name="Golyshin P.N."/>
            <person name="Simon M.A."/>
            <person name="Lopez G."/>
            <person name="Yakimov M.M."/>
            <person name="Ferrer M."/>
        </authorList>
    </citation>
    <scope>NUCLEOTIDE SEQUENCE</scope>
</reference>
<name>J9GHY4_9ZZZZ</name>
<comment type="caution">
    <text evidence="1">The sequence shown here is derived from an EMBL/GenBank/DDBJ whole genome shotgun (WGS) entry which is preliminary data.</text>
</comment>
<proteinExistence type="predicted"/>
<evidence type="ECO:0008006" key="2">
    <source>
        <dbReference type="Google" id="ProtNLM"/>
    </source>
</evidence>